<accession>A0A2K8U6B6</accession>
<dbReference type="RefSeq" id="WP_100918872.1">
    <property type="nucleotide sequence ID" value="NZ_CP020370.1"/>
</dbReference>
<feature type="transmembrane region" description="Helical" evidence="1">
    <location>
        <begin position="102"/>
        <end position="125"/>
    </location>
</feature>
<evidence type="ECO:0000256" key="1">
    <source>
        <dbReference type="SAM" id="Phobius"/>
    </source>
</evidence>
<evidence type="ECO:0000313" key="3">
    <source>
        <dbReference type="Proteomes" id="UP000232638"/>
    </source>
</evidence>
<organism evidence="2 3">
    <name type="scientific">Candidatus Thiodictyon syntrophicum</name>
    <dbReference type="NCBI Taxonomy" id="1166950"/>
    <lineage>
        <taxon>Bacteria</taxon>
        <taxon>Pseudomonadati</taxon>
        <taxon>Pseudomonadota</taxon>
        <taxon>Gammaproteobacteria</taxon>
        <taxon>Chromatiales</taxon>
        <taxon>Chromatiaceae</taxon>
        <taxon>Thiodictyon</taxon>
    </lineage>
</organism>
<dbReference type="Proteomes" id="UP000232638">
    <property type="component" value="Chromosome"/>
</dbReference>
<dbReference type="Pfam" id="PF04143">
    <property type="entry name" value="Sulf_transp"/>
    <property type="match status" value="1"/>
</dbReference>
<keyword evidence="1" id="KW-0472">Membrane</keyword>
<dbReference type="KEGG" id="tsy:THSYN_09100"/>
<keyword evidence="1" id="KW-0812">Transmembrane</keyword>
<feature type="transmembrane region" description="Helical" evidence="1">
    <location>
        <begin position="145"/>
        <end position="165"/>
    </location>
</feature>
<dbReference type="OrthoDB" id="13501at2"/>
<feature type="transmembrane region" description="Helical" evidence="1">
    <location>
        <begin position="6"/>
        <end position="23"/>
    </location>
</feature>
<name>A0A2K8U6B6_9GAMM</name>
<keyword evidence="3" id="KW-1185">Reference proteome</keyword>
<dbReference type="EMBL" id="CP020370">
    <property type="protein sequence ID" value="AUB81095.1"/>
    <property type="molecule type" value="Genomic_DNA"/>
</dbReference>
<gene>
    <name evidence="2" type="ORF">THSYN_09100</name>
</gene>
<feature type="transmembrane region" description="Helical" evidence="1">
    <location>
        <begin position="68"/>
        <end position="90"/>
    </location>
</feature>
<dbReference type="AlphaFoldDB" id="A0A2K8U6B6"/>
<reference evidence="2 3" key="1">
    <citation type="submission" date="2017-03" db="EMBL/GenBank/DDBJ databases">
        <title>Complete genome sequence of Candidatus 'Thiodictyon syntrophicum' sp. nov. strain Cad16T, a photolithoautotroph purple sulfur bacterium isolated from an alpine meromictic lake.</title>
        <authorList>
            <person name="Luedin S.M."/>
            <person name="Pothier J.F."/>
            <person name="Danza F."/>
            <person name="Storelli N."/>
            <person name="Wittwer M."/>
            <person name="Tonolla M."/>
        </authorList>
    </citation>
    <scope>NUCLEOTIDE SEQUENCE [LARGE SCALE GENOMIC DNA]</scope>
    <source>
        <strain evidence="2 3">Cad16T</strain>
    </source>
</reference>
<protein>
    <submittedName>
        <fullName evidence="2">Uncharacterized protein</fullName>
    </submittedName>
</protein>
<feature type="transmembrane region" description="Helical" evidence="1">
    <location>
        <begin position="35"/>
        <end position="56"/>
    </location>
</feature>
<dbReference type="InterPro" id="IPR007272">
    <property type="entry name" value="Sulf_transp_TsuA/YedE"/>
</dbReference>
<proteinExistence type="predicted"/>
<sequence length="184" mass="18969">MIVAFLAGVAFALIARWVGITRFERIIGFGLLLDFTVAKILLVAIGTSALAFFVEYQLGAAVLEVKPLLIGGVVAGGVLFGVGMALLGYCPGTMPMALGEGSLDAGVGLAGGLTAGLLYTLVYPWVAPWIGPDLGAVNLYVQDPVACALIVAVFAAVLFAAAFWLDRRRPSAPEPAAGVESAMK</sequence>
<evidence type="ECO:0000313" key="2">
    <source>
        <dbReference type="EMBL" id="AUB81095.1"/>
    </source>
</evidence>
<keyword evidence="1" id="KW-1133">Transmembrane helix</keyword>